<dbReference type="GO" id="GO:0004792">
    <property type="term" value="F:thiosulfate-cyanide sulfurtransferase activity"/>
    <property type="evidence" value="ECO:0007669"/>
    <property type="project" value="TreeGrafter"/>
</dbReference>
<dbReference type="CDD" id="cd00158">
    <property type="entry name" value="RHOD"/>
    <property type="match status" value="1"/>
</dbReference>
<evidence type="ECO:0000256" key="11">
    <source>
        <dbReference type="ARBA" id="ARBA00075110"/>
    </source>
</evidence>
<dbReference type="EMBL" id="JAJFNJ020000003">
    <property type="protein sequence ID" value="MEC3889637.1"/>
    <property type="molecule type" value="Genomic_DNA"/>
</dbReference>
<evidence type="ECO:0000256" key="6">
    <source>
        <dbReference type="ARBA" id="ARBA00052218"/>
    </source>
</evidence>
<proteinExistence type="inferred from homology"/>
<feature type="domain" description="Rhodanese" evidence="14">
    <location>
        <begin position="33"/>
        <end position="123"/>
    </location>
</feature>
<dbReference type="GO" id="GO:0008641">
    <property type="term" value="F:ubiquitin-like modifier activating enzyme activity"/>
    <property type="evidence" value="ECO:0007669"/>
    <property type="project" value="InterPro"/>
</dbReference>
<dbReference type="Pfam" id="PF00581">
    <property type="entry name" value="Rhodanese"/>
    <property type="match status" value="1"/>
</dbReference>
<dbReference type="GO" id="GO:0008146">
    <property type="term" value="F:sulfotransferase activity"/>
    <property type="evidence" value="ECO:0007669"/>
    <property type="project" value="TreeGrafter"/>
</dbReference>
<evidence type="ECO:0000313" key="16">
    <source>
        <dbReference type="Proteomes" id="UP001297361"/>
    </source>
</evidence>
<dbReference type="CDD" id="cd00757">
    <property type="entry name" value="ThiF_MoeB_HesA_family"/>
    <property type="match status" value="1"/>
</dbReference>
<evidence type="ECO:0000256" key="10">
    <source>
        <dbReference type="ARBA" id="ARBA00073635"/>
    </source>
</evidence>
<dbReference type="GO" id="GO:0005829">
    <property type="term" value="C:cytosol"/>
    <property type="evidence" value="ECO:0007669"/>
    <property type="project" value="TreeGrafter"/>
</dbReference>
<dbReference type="GO" id="GO:0061605">
    <property type="term" value="F:molybdopterin-synthase adenylyltransferase activity"/>
    <property type="evidence" value="ECO:0007669"/>
    <property type="project" value="UniProtKB-EC"/>
</dbReference>
<evidence type="ECO:0000259" key="14">
    <source>
        <dbReference type="PROSITE" id="PS50206"/>
    </source>
</evidence>
<dbReference type="InterPro" id="IPR045886">
    <property type="entry name" value="ThiF/MoeB/HesA"/>
</dbReference>
<dbReference type="PANTHER" id="PTHR10953">
    <property type="entry name" value="UBIQUITIN-ACTIVATING ENZYME E1"/>
    <property type="match status" value="1"/>
</dbReference>
<dbReference type="SUPFAM" id="SSF52821">
    <property type="entry name" value="Rhodanese/Cell cycle control phosphatase"/>
    <property type="match status" value="1"/>
</dbReference>
<dbReference type="InterPro" id="IPR036873">
    <property type="entry name" value="Rhodanese-like_dom_sf"/>
</dbReference>
<dbReference type="Gene3D" id="3.40.50.720">
    <property type="entry name" value="NAD(P)-binding Rossmann-like Domain"/>
    <property type="match status" value="1"/>
</dbReference>
<dbReference type="AlphaFoldDB" id="A0AAJ3CFB7"/>
<keyword evidence="4" id="KW-0547">Nucleotide-binding</keyword>
<dbReference type="SUPFAM" id="SSF69572">
    <property type="entry name" value="Activating enzymes of the ubiquitin-like proteins"/>
    <property type="match status" value="1"/>
</dbReference>
<dbReference type="InterPro" id="IPR000594">
    <property type="entry name" value="ThiF_NAD_FAD-bd"/>
</dbReference>
<evidence type="ECO:0000256" key="4">
    <source>
        <dbReference type="ARBA" id="ARBA00022741"/>
    </source>
</evidence>
<evidence type="ECO:0000256" key="7">
    <source>
        <dbReference type="ARBA" id="ARBA00055169"/>
    </source>
</evidence>
<sequence>MLRNTQVRHRMEALRDNGRMSHDLSPAEARACALRGALLIDIRQPHERVSGQAEGALAIAQADLEQAPAQHLPDRDRDILLICQSGKRSAQAAAQLREQGYPHALSVLGGTTAWSRDGLPLVRPTLPPDEADFLERYSRHLRLPQVGIDGQQRLARARVLLIGAGGLGSPAAFYLAAAGIGHLRIADDDVVDRSNLQRQILHTEDSVGVAKVVSAAQRIAALNPRVQVDAIQTRVTASNVEALLQDVDVVVDGADNFAARYLLNDACVKLGKPLVYGAVQQFEGQLSVFDAGRHRGQLPCYRCLFPEPPPPEFAPSCAEAGVLGVLPGVIGLLQATEAIKLLLGLGDSLAGRLLSFDALAMRFREIRLPPDPQCPVCAPGTAFPGYADYATFCGTPA</sequence>
<comment type="catalytic activity">
    <reaction evidence="6">
        <text>[molybdopterin-synthase sulfur-carrier protein]-C-terminal Gly-Gly + ATP + H(+) = [molybdopterin-synthase sulfur-carrier protein]-C-terminal Gly-Gly-AMP + diphosphate</text>
        <dbReference type="Rhea" id="RHEA:43616"/>
        <dbReference type="Rhea" id="RHEA-COMP:12159"/>
        <dbReference type="Rhea" id="RHEA-COMP:12202"/>
        <dbReference type="ChEBI" id="CHEBI:15378"/>
        <dbReference type="ChEBI" id="CHEBI:30616"/>
        <dbReference type="ChEBI" id="CHEBI:33019"/>
        <dbReference type="ChEBI" id="CHEBI:90618"/>
        <dbReference type="ChEBI" id="CHEBI:90778"/>
        <dbReference type="EC" id="2.7.7.80"/>
    </reaction>
</comment>
<dbReference type="InterPro" id="IPR035985">
    <property type="entry name" value="Ubiquitin-activating_enz"/>
</dbReference>
<accession>A0AAJ3CFB7</accession>
<evidence type="ECO:0000256" key="5">
    <source>
        <dbReference type="ARBA" id="ARBA00022840"/>
    </source>
</evidence>
<dbReference type="Proteomes" id="UP001297361">
    <property type="component" value="Unassembled WGS sequence"/>
</dbReference>
<evidence type="ECO:0000256" key="13">
    <source>
        <dbReference type="ARBA" id="ARBA00078531"/>
    </source>
</evidence>
<evidence type="ECO:0000256" key="1">
    <source>
        <dbReference type="ARBA" id="ARBA00005046"/>
    </source>
</evidence>
<reference evidence="15" key="1">
    <citation type="submission" date="2021-10" db="EMBL/GenBank/DDBJ databases">
        <authorList>
            <person name="Hussein R."/>
            <person name="Harrison J."/>
            <person name="Studholme D.J."/>
            <person name="Vicente J."/>
            <person name="Grant M."/>
        </authorList>
    </citation>
    <scope>NUCLEOTIDE SEQUENCE</scope>
    <source>
        <strain evidence="15">NCPPB 2970</strain>
    </source>
</reference>
<evidence type="ECO:0000256" key="2">
    <source>
        <dbReference type="ARBA" id="ARBA00009919"/>
    </source>
</evidence>
<dbReference type="NCBIfam" id="NF004281">
    <property type="entry name" value="PRK05690.1"/>
    <property type="match status" value="1"/>
</dbReference>
<reference evidence="15" key="2">
    <citation type="submission" date="2024-01" db="EMBL/GenBank/DDBJ databases">
        <title>Long-read genome sequencing of X. campestris pv. papavericola.</title>
        <authorList>
            <person name="Hussain R.M.F."/>
            <person name="Greer S."/>
            <person name="Harrison J."/>
            <person name="Grant M."/>
            <person name="Vicente J."/>
            <person name="Studholme D.J."/>
        </authorList>
    </citation>
    <scope>NUCLEOTIDE SEQUENCE</scope>
    <source>
        <strain evidence="15">NCPPB 2970</strain>
    </source>
</reference>
<keyword evidence="3" id="KW-0808">Transferase</keyword>
<evidence type="ECO:0000256" key="12">
    <source>
        <dbReference type="ARBA" id="ARBA00075328"/>
    </source>
</evidence>
<comment type="function">
    <text evidence="7">Catalyzes the adenylation by ATP of the carboxyl group of the C-terminal glycine of sulfur carrier protein MoaD.</text>
</comment>
<dbReference type="RefSeq" id="WP_228425709.1">
    <property type="nucleotide sequence ID" value="NZ_JAJFNJ020000003.1"/>
</dbReference>
<gene>
    <name evidence="15" type="primary">moeB</name>
    <name evidence="15" type="ORF">LLE72_018240</name>
</gene>
<dbReference type="FunFam" id="3.40.50.720:FF:000033">
    <property type="entry name" value="Adenylyltransferase and sulfurtransferase MOCS3"/>
    <property type="match status" value="1"/>
</dbReference>
<comment type="subunit">
    <text evidence="8">Homodimer. Forms a stable heterotetrameric complex of 2 MoeB and 2 MoaD during adenylation of MoaD.</text>
</comment>
<comment type="pathway">
    <text evidence="1">Cofactor biosynthesis; molybdopterin biosynthesis.</text>
</comment>
<dbReference type="EC" id="2.7.7.80" evidence="9"/>
<dbReference type="SMART" id="SM00450">
    <property type="entry name" value="RHOD"/>
    <property type="match status" value="1"/>
</dbReference>
<protein>
    <recommendedName>
        <fullName evidence="10">Molybdopterin-synthase adenylyltransferase</fullName>
        <ecNumber evidence="9">2.7.7.80</ecNumber>
    </recommendedName>
    <alternativeName>
        <fullName evidence="13">MoaD protein adenylase</fullName>
    </alternativeName>
    <alternativeName>
        <fullName evidence="11">Molybdopterin-converting factor subunit 1 adenylase</fullName>
    </alternativeName>
    <alternativeName>
        <fullName evidence="12">Sulfur carrier protein MoaD adenylyltransferase</fullName>
    </alternativeName>
</protein>
<evidence type="ECO:0000313" key="15">
    <source>
        <dbReference type="EMBL" id="MEC3889637.1"/>
    </source>
</evidence>
<name>A0AAJ3CFB7_XANCA</name>
<evidence type="ECO:0000256" key="9">
    <source>
        <dbReference type="ARBA" id="ARBA00066884"/>
    </source>
</evidence>
<comment type="caution">
    <text evidence="15">The sequence shown here is derived from an EMBL/GenBank/DDBJ whole genome shotgun (WGS) entry which is preliminary data.</text>
</comment>
<dbReference type="GO" id="GO:0005524">
    <property type="term" value="F:ATP binding"/>
    <property type="evidence" value="ECO:0007669"/>
    <property type="project" value="UniProtKB-KW"/>
</dbReference>
<dbReference type="InterPro" id="IPR001763">
    <property type="entry name" value="Rhodanese-like_dom"/>
</dbReference>
<dbReference type="PROSITE" id="PS50206">
    <property type="entry name" value="RHODANESE_3"/>
    <property type="match status" value="1"/>
</dbReference>
<evidence type="ECO:0000256" key="8">
    <source>
        <dbReference type="ARBA" id="ARBA00063809"/>
    </source>
</evidence>
<keyword evidence="5" id="KW-0067">ATP-binding</keyword>
<evidence type="ECO:0000256" key="3">
    <source>
        <dbReference type="ARBA" id="ARBA00022679"/>
    </source>
</evidence>
<organism evidence="15 16">
    <name type="scientific">Xanthomonas campestris pv. papavericola</name>
    <dbReference type="NCBI Taxonomy" id="487881"/>
    <lineage>
        <taxon>Bacteria</taxon>
        <taxon>Pseudomonadati</taxon>
        <taxon>Pseudomonadota</taxon>
        <taxon>Gammaproteobacteria</taxon>
        <taxon>Lysobacterales</taxon>
        <taxon>Lysobacteraceae</taxon>
        <taxon>Xanthomonas</taxon>
    </lineage>
</organism>
<dbReference type="PANTHER" id="PTHR10953:SF102">
    <property type="entry name" value="ADENYLYLTRANSFERASE AND SULFURTRANSFERASE MOCS3"/>
    <property type="match status" value="1"/>
</dbReference>
<dbReference type="Pfam" id="PF00899">
    <property type="entry name" value="ThiF"/>
    <property type="match status" value="1"/>
</dbReference>
<comment type="similarity">
    <text evidence="2">Belongs to the HesA/MoeB/ThiF family.</text>
</comment>
<keyword evidence="15" id="KW-0548">Nucleotidyltransferase</keyword>
<dbReference type="Gene3D" id="3.40.250.10">
    <property type="entry name" value="Rhodanese-like domain"/>
    <property type="match status" value="1"/>
</dbReference>
<dbReference type="NCBIfam" id="NF006444">
    <property type="entry name" value="PRK08762.1"/>
    <property type="match status" value="1"/>
</dbReference>